<evidence type="ECO:0000256" key="8">
    <source>
        <dbReference type="ARBA" id="ARBA00023004"/>
    </source>
</evidence>
<evidence type="ECO:0000313" key="17">
    <source>
        <dbReference type="EMBL" id="RXK83915.1"/>
    </source>
</evidence>
<feature type="transmembrane region" description="Helical" evidence="15">
    <location>
        <begin position="515"/>
        <end position="534"/>
    </location>
</feature>
<evidence type="ECO:0000256" key="7">
    <source>
        <dbReference type="ARBA" id="ARBA00022989"/>
    </source>
</evidence>
<reference evidence="17 18" key="1">
    <citation type="submission" date="2019-01" db="EMBL/GenBank/DDBJ databases">
        <title>Filimonas sp. strain TTM-71.</title>
        <authorList>
            <person name="Chen W.-M."/>
        </authorList>
    </citation>
    <scope>NUCLEOTIDE SEQUENCE [LARGE SCALE GENOMIC DNA]</scope>
    <source>
        <strain evidence="17 18">TTM-71</strain>
    </source>
</reference>
<dbReference type="InterPro" id="IPR030389">
    <property type="entry name" value="G_FEOB_dom"/>
</dbReference>
<evidence type="ECO:0000256" key="4">
    <source>
        <dbReference type="ARBA" id="ARBA00022496"/>
    </source>
</evidence>
<dbReference type="NCBIfam" id="TIGR00437">
    <property type="entry name" value="feoB"/>
    <property type="match status" value="1"/>
</dbReference>
<comment type="caution">
    <text evidence="17">The sequence shown here is derived from an EMBL/GenBank/DDBJ whole genome shotgun (WGS) entry which is preliminary data.</text>
</comment>
<dbReference type="Pfam" id="PF07664">
    <property type="entry name" value="FeoB_C"/>
    <property type="match status" value="1"/>
</dbReference>
<dbReference type="Gene3D" id="3.40.50.300">
    <property type="entry name" value="P-loop containing nucleotide triphosphate hydrolases"/>
    <property type="match status" value="1"/>
</dbReference>
<feature type="binding site" evidence="14">
    <location>
        <position position="24"/>
    </location>
    <ligand>
        <name>Mg(2+)</name>
        <dbReference type="ChEBI" id="CHEBI:18420"/>
        <label>2</label>
    </ligand>
</feature>
<comment type="subcellular location">
    <subcellularLocation>
        <location evidence="15">Cell inner membrane</location>
        <topology evidence="15">Multi-pass membrane protein</topology>
    </subcellularLocation>
    <subcellularLocation>
        <location evidence="1">Cell membrane</location>
        <topology evidence="1">Multi-pass membrane protein</topology>
    </subcellularLocation>
</comment>
<dbReference type="GO" id="GO:0046872">
    <property type="term" value="F:metal ion binding"/>
    <property type="evidence" value="ECO:0007669"/>
    <property type="project" value="UniProtKB-KW"/>
</dbReference>
<sequence length="707" mass="78754">MTGRNVHIALVGNPNSGKSSLFNALTGLNQKVGNFPGVTVDKKTGHASLEDNTTATVIDLPGTYSLYPRRADEWVAYQVMMRVDTEVKYDMVLLVMDASNLKRNLLFCSQIIDLKVPVVVALSMMDIARSKGIEVDVPGLETELGVPVIPVNPRKNKGISQLKKALVQTAQQQYQAPQRDFIGNKELAPAAVSGVQKLLPALSDYAAVHYLINHENFPLPTQTQDAIEQLEVDNKFNPTKSQAQEIVQRYSRIRQIMKQNVVEPDPLQKKLFTEKLDNLFLHRIWGYVILLATLFLLFQSIFWLATYPMDLIDATFSSLQGSLAGMLPQTWWSDLLLNGVLAGLGGIVVFVPQIMILFGLITILEDTGYMARISFLSDKLMRKVGLNGKSVMPMISGFACAVPAIMSARNIENKKERLLTILVTPFMSCSARLPVFTVLIALAVPNTYYLGFLSLQGLVMMGLYLLGIVMALIVSFVLKMVIKVKEKSFFILELPVYRSPRWKNVGITMVEKAKIFVWDAGRVIIVISLILWALSSYGPSKRMHGIDEKYAALQQQAKTNEEKAGLESEKSTEKLEHSYAGIIGRTIEPAIAPLGFDWKIGIALVTSFAAREVFVGTMATLYSVEETDDNVPLREKMASAVRPDGSKVYTLPTALSLMVFYVLAMQCMTTVAIVKRETKTWKWPLIQVGYMTALAYVMSFIVYRLFS</sequence>
<keyword evidence="14" id="KW-0479">Metal-binding</keyword>
<dbReference type="InterPro" id="IPR003373">
    <property type="entry name" value="Fe2_transport_prot-B"/>
</dbReference>
<dbReference type="Proteomes" id="UP000290545">
    <property type="component" value="Unassembled WGS sequence"/>
</dbReference>
<evidence type="ECO:0000256" key="14">
    <source>
        <dbReference type="PIRSR" id="PIRSR603373-2"/>
    </source>
</evidence>
<dbReference type="PANTHER" id="PTHR43185">
    <property type="entry name" value="FERROUS IRON TRANSPORT PROTEIN B"/>
    <property type="match status" value="1"/>
</dbReference>
<keyword evidence="2 15" id="KW-0813">Transport</keyword>
<keyword evidence="18" id="KW-1185">Reference proteome</keyword>
<evidence type="ECO:0000256" key="15">
    <source>
        <dbReference type="RuleBase" id="RU362098"/>
    </source>
</evidence>
<evidence type="ECO:0000256" key="6">
    <source>
        <dbReference type="ARBA" id="ARBA00022741"/>
    </source>
</evidence>
<dbReference type="OrthoDB" id="9809127at2"/>
<accession>A0A4Q1D5X6</accession>
<evidence type="ECO:0000313" key="18">
    <source>
        <dbReference type="Proteomes" id="UP000290545"/>
    </source>
</evidence>
<keyword evidence="14" id="KW-0460">Magnesium</keyword>
<feature type="transmembrane region" description="Helical" evidence="15">
    <location>
        <begin position="448"/>
        <end position="478"/>
    </location>
</feature>
<evidence type="ECO:0000256" key="5">
    <source>
        <dbReference type="ARBA" id="ARBA00022692"/>
    </source>
</evidence>
<evidence type="ECO:0000256" key="3">
    <source>
        <dbReference type="ARBA" id="ARBA00022475"/>
    </source>
</evidence>
<dbReference type="InterPro" id="IPR027417">
    <property type="entry name" value="P-loop_NTPase"/>
</dbReference>
<feature type="transmembrane region" description="Helical" evidence="15">
    <location>
        <begin position="284"/>
        <end position="305"/>
    </location>
</feature>
<dbReference type="Pfam" id="PF07670">
    <property type="entry name" value="Gate"/>
    <property type="match status" value="2"/>
</dbReference>
<dbReference type="RefSeq" id="WP_129004967.1">
    <property type="nucleotide sequence ID" value="NZ_SDHZ01000002.1"/>
</dbReference>
<dbReference type="PANTHER" id="PTHR43185:SF1">
    <property type="entry name" value="FE(2+) TRANSPORTER FEOB"/>
    <property type="match status" value="1"/>
</dbReference>
<dbReference type="InterPro" id="IPR011642">
    <property type="entry name" value="Gate_dom"/>
</dbReference>
<feature type="binding site" evidence="14">
    <location>
        <position position="27"/>
    </location>
    <ligand>
        <name>Mg(2+)</name>
        <dbReference type="ChEBI" id="CHEBI:18420"/>
        <label>2</label>
    </ligand>
</feature>
<name>A0A4Q1D5X6_9BACT</name>
<comment type="similarity">
    <text evidence="15">Belongs to the TRAFAC class TrmE-Era-EngA-EngB-Septin-like GTPase superfamily. FeoB GTPase (TC 9.A.8) family.</text>
</comment>
<keyword evidence="8 15" id="KW-0408">Iron</keyword>
<keyword evidence="11 15" id="KW-0472">Membrane</keyword>
<proteinExistence type="inferred from homology"/>
<dbReference type="InterPro" id="IPR050860">
    <property type="entry name" value="FeoB_GTPase"/>
</dbReference>
<keyword evidence="10 13" id="KW-0342">GTP-binding</keyword>
<dbReference type="Pfam" id="PF02421">
    <property type="entry name" value="FeoB_N"/>
    <property type="match status" value="1"/>
</dbReference>
<evidence type="ECO:0000256" key="10">
    <source>
        <dbReference type="ARBA" id="ARBA00023134"/>
    </source>
</evidence>
<keyword evidence="3" id="KW-1003">Cell membrane</keyword>
<dbReference type="InterPro" id="IPR011640">
    <property type="entry name" value="Fe2_transport_prot_B_C"/>
</dbReference>
<keyword evidence="4 15" id="KW-0410">Iron transport</keyword>
<feature type="binding site" evidence="13">
    <location>
        <begin position="12"/>
        <end position="19"/>
    </location>
    <ligand>
        <name>GTP</name>
        <dbReference type="ChEBI" id="CHEBI:37565"/>
        <label>1</label>
    </ligand>
</feature>
<comment type="function">
    <text evidence="15">Probable transporter of a GTP-driven Fe(2+) uptake system.</text>
</comment>
<feature type="transmembrane region" description="Helical" evidence="15">
    <location>
        <begin position="654"/>
        <end position="674"/>
    </location>
</feature>
<gene>
    <name evidence="17" type="primary">feoB</name>
    <name evidence="17" type="ORF">ESB13_17760</name>
</gene>
<feature type="binding site" evidence="13">
    <location>
        <begin position="59"/>
        <end position="62"/>
    </location>
    <ligand>
        <name>GTP</name>
        <dbReference type="ChEBI" id="CHEBI:37565"/>
        <label>1</label>
    </ligand>
</feature>
<evidence type="ECO:0000259" key="16">
    <source>
        <dbReference type="PROSITE" id="PS51711"/>
    </source>
</evidence>
<keyword evidence="9" id="KW-0406">Ion transport</keyword>
<dbReference type="InterPro" id="IPR006073">
    <property type="entry name" value="GTP-bd"/>
</dbReference>
<feature type="transmembrane region" description="Helical" evidence="15">
    <location>
        <begin position="335"/>
        <end position="364"/>
    </location>
</feature>
<comment type="caution">
    <text evidence="15">Lacks conserved residue(s) required for the propagation of feature annotation.</text>
</comment>
<evidence type="ECO:0000256" key="2">
    <source>
        <dbReference type="ARBA" id="ARBA00022448"/>
    </source>
</evidence>
<dbReference type="SUPFAM" id="SSF52540">
    <property type="entry name" value="P-loop containing nucleoside triphosphate hydrolases"/>
    <property type="match status" value="1"/>
</dbReference>
<evidence type="ECO:0000256" key="1">
    <source>
        <dbReference type="ARBA" id="ARBA00004651"/>
    </source>
</evidence>
<dbReference type="GO" id="GO:0005525">
    <property type="term" value="F:GTP binding"/>
    <property type="evidence" value="ECO:0007669"/>
    <property type="project" value="UniProtKB-KW"/>
</dbReference>
<dbReference type="PROSITE" id="PS51711">
    <property type="entry name" value="G_FEOB"/>
    <property type="match status" value="1"/>
</dbReference>
<keyword evidence="6 13" id="KW-0547">Nucleotide-binding</keyword>
<feature type="domain" description="FeoB-type G" evidence="16">
    <location>
        <begin position="5"/>
        <end position="172"/>
    </location>
</feature>
<organism evidence="17 18">
    <name type="scientific">Filimonas effusa</name>
    <dbReference type="NCBI Taxonomy" id="2508721"/>
    <lineage>
        <taxon>Bacteria</taxon>
        <taxon>Pseudomonadati</taxon>
        <taxon>Bacteroidota</taxon>
        <taxon>Chitinophagia</taxon>
        <taxon>Chitinophagales</taxon>
        <taxon>Chitinophagaceae</taxon>
        <taxon>Filimonas</taxon>
    </lineage>
</organism>
<dbReference type="CDD" id="cd01879">
    <property type="entry name" value="FeoB"/>
    <property type="match status" value="1"/>
</dbReference>
<evidence type="ECO:0000256" key="9">
    <source>
        <dbReference type="ARBA" id="ARBA00023065"/>
    </source>
</evidence>
<evidence type="ECO:0000256" key="11">
    <source>
        <dbReference type="ARBA" id="ARBA00023136"/>
    </source>
</evidence>
<dbReference type="GO" id="GO:0015093">
    <property type="term" value="F:ferrous iron transmembrane transporter activity"/>
    <property type="evidence" value="ECO:0007669"/>
    <property type="project" value="UniProtKB-UniRule"/>
</dbReference>
<keyword evidence="7 15" id="KW-1133">Transmembrane helix</keyword>
<dbReference type="AlphaFoldDB" id="A0A4Q1D5X6"/>
<feature type="binding site" evidence="14">
    <location>
        <position position="23"/>
    </location>
    <ligand>
        <name>Mg(2+)</name>
        <dbReference type="ChEBI" id="CHEBI:18420"/>
        <label>2</label>
    </ligand>
</feature>
<protein>
    <recommendedName>
        <fullName evidence="12 15">Ferrous iron transport protein B</fullName>
    </recommendedName>
</protein>
<feature type="binding site" evidence="13">
    <location>
        <begin position="37"/>
        <end position="41"/>
    </location>
    <ligand>
        <name>GTP</name>
        <dbReference type="ChEBI" id="CHEBI:37565"/>
        <label>1</label>
    </ligand>
</feature>
<feature type="transmembrane region" description="Helical" evidence="15">
    <location>
        <begin position="686"/>
        <end position="706"/>
    </location>
</feature>
<dbReference type="EMBL" id="SDHZ01000002">
    <property type="protein sequence ID" value="RXK83915.1"/>
    <property type="molecule type" value="Genomic_DNA"/>
</dbReference>
<evidence type="ECO:0000256" key="13">
    <source>
        <dbReference type="PIRSR" id="PIRSR603373-1"/>
    </source>
</evidence>
<evidence type="ECO:0000256" key="12">
    <source>
        <dbReference type="NCBIfam" id="TIGR00437"/>
    </source>
</evidence>
<dbReference type="GO" id="GO:0005886">
    <property type="term" value="C:plasma membrane"/>
    <property type="evidence" value="ECO:0007669"/>
    <property type="project" value="UniProtKB-SubCell"/>
</dbReference>
<dbReference type="PRINTS" id="PR00326">
    <property type="entry name" value="GTP1OBG"/>
</dbReference>
<feature type="binding site" evidence="14">
    <location>
        <position position="26"/>
    </location>
    <ligand>
        <name>Mg(2+)</name>
        <dbReference type="ChEBI" id="CHEBI:18420"/>
        <label>2</label>
    </ligand>
</feature>
<feature type="transmembrane region" description="Helical" evidence="15">
    <location>
        <begin position="384"/>
        <end position="406"/>
    </location>
</feature>
<keyword evidence="5 15" id="KW-0812">Transmembrane</keyword>